<dbReference type="SMART" id="SM00209">
    <property type="entry name" value="TSP1"/>
    <property type="match status" value="6"/>
</dbReference>
<keyword evidence="3 6" id="KW-0732">Signal</keyword>
<dbReference type="AlphaFoldDB" id="A0A6P7T9L8"/>
<dbReference type="FunFam" id="2.20.100.10:FF:000007">
    <property type="entry name" value="Thrombospondin 1"/>
    <property type="match status" value="2"/>
</dbReference>
<feature type="chain" id="PRO_5045019761" evidence="6">
    <location>
        <begin position="23"/>
        <end position="492"/>
    </location>
</feature>
<evidence type="ECO:0000256" key="2">
    <source>
        <dbReference type="ARBA" id="ARBA00022525"/>
    </source>
</evidence>
<evidence type="ECO:0000256" key="1">
    <source>
        <dbReference type="ARBA" id="ARBA00004613"/>
    </source>
</evidence>
<dbReference type="PRINTS" id="PR01705">
    <property type="entry name" value="TSP1REPEAT"/>
</dbReference>
<dbReference type="InterPro" id="IPR036383">
    <property type="entry name" value="TSP1_rpt_sf"/>
</dbReference>
<evidence type="ECO:0000256" key="6">
    <source>
        <dbReference type="SAM" id="SignalP"/>
    </source>
</evidence>
<dbReference type="Proteomes" id="UP000515154">
    <property type="component" value="Linkage group LG18"/>
</dbReference>
<evidence type="ECO:0000256" key="3">
    <source>
        <dbReference type="ARBA" id="ARBA00022729"/>
    </source>
</evidence>
<dbReference type="FunFam" id="2.20.100.10:FF:000001">
    <property type="entry name" value="semaphorin-5A isoform X1"/>
    <property type="match status" value="2"/>
</dbReference>
<evidence type="ECO:0000256" key="5">
    <source>
        <dbReference type="ARBA" id="ARBA00023157"/>
    </source>
</evidence>
<reference evidence="8 9" key="1">
    <citation type="submission" date="2025-08" db="UniProtKB">
        <authorList>
            <consortium name="RefSeq"/>
        </authorList>
    </citation>
    <scope>IDENTIFICATION</scope>
</reference>
<evidence type="ECO:0000256" key="4">
    <source>
        <dbReference type="ARBA" id="ARBA00022737"/>
    </source>
</evidence>
<dbReference type="RefSeq" id="XP_029647575.1">
    <property type="nucleotide sequence ID" value="XM_029791715.2"/>
</dbReference>
<dbReference type="Gene3D" id="2.20.100.10">
    <property type="entry name" value="Thrombospondin type-1 (TSP1) repeat"/>
    <property type="match status" value="6"/>
</dbReference>
<keyword evidence="2" id="KW-0964">Secreted</keyword>
<dbReference type="InterPro" id="IPR000884">
    <property type="entry name" value="TSP1_rpt"/>
</dbReference>
<dbReference type="KEGG" id="osn:115221514"/>
<feature type="signal peptide" evidence="6">
    <location>
        <begin position="1"/>
        <end position="22"/>
    </location>
</feature>
<sequence length="492" mass="56202">METRRFFIRLFFLLTFFQMVLQLEGSVVCYKKFRKRRGVCKRPLKRQVYSTAIQCCSDRGSGWTRKVDKVGKNSYRCTSCEILKKFSLPPADAVKPTLAPWGEWTECTVTCGAGWRSKYRQCPTCRPDDYRNRLFQPCMIRSYCPVDGNWGPWYQWHPCTKSCGGGRRSRTRACIYPPPANDGKDCVGSSVEEAACNTKPCPVNGRWSNWTPWSTCSASCGAGSMKRVRKCDNPEPKYRGRPCGGSSYQVKKCVKIKCQQDGGWSLWSSWSPCPVTCGTAFRIRNRECNSPKPLYGGNYCRGPKTEKLECRGRRPCPVSIHGSWSNWSAFGSCNARRCSGIRGFKTRHRTCTKPKPRHYGRQCRGRSIEKRECYNNIDCPVNGKWCHWSQWIRCTAAKCTSPFATERRVRKCACPKPQHKGAPCPDGADEEIRKCAERPYCRKLVSIHKTTTIRTTELTEQYLIESTLHNLTTMWPKTSTEQVSTLNISLIP</sequence>
<proteinExistence type="predicted"/>
<dbReference type="PANTHER" id="PTHR22906">
    <property type="entry name" value="PROPERDIN"/>
    <property type="match status" value="1"/>
</dbReference>
<dbReference type="PROSITE" id="PS50092">
    <property type="entry name" value="TSP1"/>
    <property type="match status" value="6"/>
</dbReference>
<dbReference type="SUPFAM" id="SSF82895">
    <property type="entry name" value="TSP-1 type 1 repeat"/>
    <property type="match status" value="5"/>
</dbReference>
<name>A0A6P7T9L8_9MOLL</name>
<protein>
    <submittedName>
        <fullName evidence="8 9">Properdin</fullName>
    </submittedName>
</protein>
<gene>
    <name evidence="8 9" type="primary">LOC115221514</name>
</gene>
<dbReference type="InterPro" id="IPR052065">
    <property type="entry name" value="Compl_asym_regulator"/>
</dbReference>
<evidence type="ECO:0000313" key="9">
    <source>
        <dbReference type="RefSeq" id="XP_029647575.1"/>
    </source>
</evidence>
<keyword evidence="7" id="KW-1185">Reference proteome</keyword>
<organism evidence="7 8">
    <name type="scientific">Octopus sinensis</name>
    <name type="common">East Asian common octopus</name>
    <dbReference type="NCBI Taxonomy" id="2607531"/>
    <lineage>
        <taxon>Eukaryota</taxon>
        <taxon>Metazoa</taxon>
        <taxon>Spiralia</taxon>
        <taxon>Lophotrochozoa</taxon>
        <taxon>Mollusca</taxon>
        <taxon>Cephalopoda</taxon>
        <taxon>Coleoidea</taxon>
        <taxon>Octopodiformes</taxon>
        <taxon>Octopoda</taxon>
        <taxon>Incirrata</taxon>
        <taxon>Octopodidae</taxon>
        <taxon>Octopus</taxon>
    </lineage>
</organism>
<evidence type="ECO:0000313" key="7">
    <source>
        <dbReference type="Proteomes" id="UP000515154"/>
    </source>
</evidence>
<evidence type="ECO:0000313" key="8">
    <source>
        <dbReference type="RefSeq" id="XP_029647574.1"/>
    </source>
</evidence>
<dbReference type="PANTHER" id="PTHR22906:SF43">
    <property type="entry name" value="PROPERDIN"/>
    <property type="match status" value="1"/>
</dbReference>
<keyword evidence="4" id="KW-0677">Repeat</keyword>
<accession>A0A6P7T9L8</accession>
<keyword evidence="5" id="KW-1015">Disulfide bond</keyword>
<comment type="subcellular location">
    <subcellularLocation>
        <location evidence="1">Secreted</location>
    </subcellularLocation>
</comment>
<dbReference type="RefSeq" id="XP_029647574.1">
    <property type="nucleotide sequence ID" value="XM_029791714.2"/>
</dbReference>
<dbReference type="Pfam" id="PF00090">
    <property type="entry name" value="TSP_1"/>
    <property type="match status" value="5"/>
</dbReference>